<evidence type="ECO:0000256" key="3">
    <source>
        <dbReference type="ARBA" id="ARBA00022679"/>
    </source>
</evidence>
<keyword evidence="5 10" id="KW-0418">Kinase</keyword>
<accession>A0ABM8IK36</accession>
<feature type="domain" description="AAA" evidence="9">
    <location>
        <begin position="48"/>
        <end position="178"/>
    </location>
</feature>
<organism evidence="10 11">
    <name type="scientific">Turicibacter faecis</name>
    <dbReference type="NCBI Taxonomy" id="2963365"/>
    <lineage>
        <taxon>Bacteria</taxon>
        <taxon>Bacillati</taxon>
        <taxon>Bacillota</taxon>
        <taxon>Erysipelotrichia</taxon>
        <taxon>Erysipelotrichales</taxon>
        <taxon>Turicibacteraceae</taxon>
        <taxon>Turicibacter</taxon>
    </lineage>
</organism>
<dbReference type="InterPro" id="IPR050445">
    <property type="entry name" value="Bact_polysacc_biosynth/exp"/>
</dbReference>
<reference evidence="10" key="1">
    <citation type="journal article" date="2024" name="Int. J. Syst. Evol. Microbiol.">
        <title>Turicibacter faecis sp. nov., isolated from faeces of heart failure mouse model.</title>
        <authorList>
            <person name="Imamura Y."/>
            <person name="Motooka D."/>
            <person name="Nakajima Y."/>
            <person name="Ito S."/>
            <person name="Kitakaze M."/>
            <person name="Iida T."/>
            <person name="Nakamura S."/>
        </authorList>
    </citation>
    <scope>NUCLEOTIDE SEQUENCE</scope>
    <source>
        <strain evidence="10">TC023</strain>
    </source>
</reference>
<evidence type="ECO:0000259" key="9">
    <source>
        <dbReference type="Pfam" id="PF13614"/>
    </source>
</evidence>
<dbReference type="CDD" id="cd05387">
    <property type="entry name" value="BY-kinase"/>
    <property type="match status" value="1"/>
</dbReference>
<evidence type="ECO:0000256" key="6">
    <source>
        <dbReference type="ARBA" id="ARBA00022840"/>
    </source>
</evidence>
<keyword evidence="11" id="KW-1185">Reference proteome</keyword>
<dbReference type="PANTHER" id="PTHR32309:SF13">
    <property type="entry name" value="FERRIC ENTEROBACTIN TRANSPORT PROTEIN FEPE"/>
    <property type="match status" value="1"/>
</dbReference>
<keyword evidence="4" id="KW-0547">Nucleotide-binding</keyword>
<evidence type="ECO:0000256" key="8">
    <source>
        <dbReference type="ARBA" id="ARBA00051245"/>
    </source>
</evidence>
<dbReference type="EMBL" id="AP028127">
    <property type="protein sequence ID" value="BEH91606.1"/>
    <property type="molecule type" value="Genomic_DNA"/>
</dbReference>
<dbReference type="InterPro" id="IPR005702">
    <property type="entry name" value="Wzc-like_C"/>
</dbReference>
<evidence type="ECO:0000313" key="10">
    <source>
        <dbReference type="EMBL" id="BEH91606.1"/>
    </source>
</evidence>
<protein>
    <recommendedName>
        <fullName evidence="2">non-specific protein-tyrosine kinase</fullName>
        <ecNumber evidence="2">2.7.10.2</ecNumber>
    </recommendedName>
</protein>
<dbReference type="EC" id="2.7.10.2" evidence="2"/>
<proteinExistence type="inferred from homology"/>
<evidence type="ECO:0000256" key="5">
    <source>
        <dbReference type="ARBA" id="ARBA00022777"/>
    </source>
</evidence>
<comment type="similarity">
    <text evidence="1">Belongs to the CpsD/CapB family.</text>
</comment>
<dbReference type="SUPFAM" id="SSF52540">
    <property type="entry name" value="P-loop containing nucleoside triphosphate hydrolases"/>
    <property type="match status" value="1"/>
</dbReference>
<dbReference type="Gene3D" id="3.40.50.300">
    <property type="entry name" value="P-loop containing nucleotide triphosphate hydrolases"/>
    <property type="match status" value="1"/>
</dbReference>
<dbReference type="GO" id="GO:0016301">
    <property type="term" value="F:kinase activity"/>
    <property type="evidence" value="ECO:0007669"/>
    <property type="project" value="UniProtKB-KW"/>
</dbReference>
<evidence type="ECO:0000313" key="11">
    <source>
        <dbReference type="Proteomes" id="UP001432099"/>
    </source>
</evidence>
<comment type="catalytic activity">
    <reaction evidence="8">
        <text>L-tyrosyl-[protein] + ATP = O-phospho-L-tyrosyl-[protein] + ADP + H(+)</text>
        <dbReference type="Rhea" id="RHEA:10596"/>
        <dbReference type="Rhea" id="RHEA-COMP:10136"/>
        <dbReference type="Rhea" id="RHEA-COMP:20101"/>
        <dbReference type="ChEBI" id="CHEBI:15378"/>
        <dbReference type="ChEBI" id="CHEBI:30616"/>
        <dbReference type="ChEBI" id="CHEBI:46858"/>
        <dbReference type="ChEBI" id="CHEBI:61978"/>
        <dbReference type="ChEBI" id="CHEBI:456216"/>
        <dbReference type="EC" id="2.7.10.2"/>
    </reaction>
</comment>
<sequence length="238" mass="25892">MSLDLITHTNSKSPISEAYRTLRTNIQFSSVDKQIKTLMVTSSMMSEGKTTTITNLAETFAQAGNRVIIVDADLRRPRVHQVFAVSNQQGLTNVLAGQVGLKDVIKVSGSEINVLTSGPIPPNPSELLGSTKMQDLIKILSDNYDVVLIDAPPVNLVTDAAVLSTFVDGVILAIASGKTEIEAGKRAFKSLEAVNANVLGAVMTMMPVTKKGYYSYQYYSYEEGAENKKKRKLFGKKK</sequence>
<dbReference type="InterPro" id="IPR027417">
    <property type="entry name" value="P-loop_NTPase"/>
</dbReference>
<dbReference type="NCBIfam" id="TIGR01007">
    <property type="entry name" value="eps_fam"/>
    <property type="match status" value="1"/>
</dbReference>
<name>A0ABM8IK36_9FIRM</name>
<keyword evidence="6" id="KW-0067">ATP-binding</keyword>
<keyword evidence="7" id="KW-0829">Tyrosine-protein kinase</keyword>
<dbReference type="InterPro" id="IPR025669">
    <property type="entry name" value="AAA_dom"/>
</dbReference>
<dbReference type="Proteomes" id="UP001432099">
    <property type="component" value="Chromosome"/>
</dbReference>
<dbReference type="Pfam" id="PF13614">
    <property type="entry name" value="AAA_31"/>
    <property type="match status" value="1"/>
</dbReference>
<evidence type="ECO:0000256" key="7">
    <source>
        <dbReference type="ARBA" id="ARBA00023137"/>
    </source>
</evidence>
<evidence type="ECO:0000256" key="4">
    <source>
        <dbReference type="ARBA" id="ARBA00022741"/>
    </source>
</evidence>
<keyword evidence="3" id="KW-0808">Transferase</keyword>
<dbReference type="PANTHER" id="PTHR32309">
    <property type="entry name" value="TYROSINE-PROTEIN KINASE"/>
    <property type="match status" value="1"/>
</dbReference>
<dbReference type="RefSeq" id="WP_338617461.1">
    <property type="nucleotide sequence ID" value="NZ_AP028127.1"/>
</dbReference>
<evidence type="ECO:0000256" key="1">
    <source>
        <dbReference type="ARBA" id="ARBA00007316"/>
    </source>
</evidence>
<gene>
    <name evidence="10" type="ORF">T23_17080</name>
</gene>
<evidence type="ECO:0000256" key="2">
    <source>
        <dbReference type="ARBA" id="ARBA00011903"/>
    </source>
</evidence>